<keyword evidence="2" id="KW-1185">Reference proteome</keyword>
<dbReference type="RefSeq" id="WP_132859580.1">
    <property type="nucleotide sequence ID" value="NZ_SMGR01000001.1"/>
</dbReference>
<gene>
    <name evidence="1" type="ORF">BXY66_1598</name>
</gene>
<accession>A0A4R1NMB4</accession>
<name>A0A4R1NMB4_9RHOB</name>
<protein>
    <submittedName>
        <fullName evidence="1">Uncharacterized protein</fullName>
    </submittedName>
</protein>
<dbReference type="AlphaFoldDB" id="A0A4R1NMB4"/>
<sequence>MNTLTAEDQETHRQLVEQIALKLQLLANLMANVCEQQTIELPDIPLSIEWKSKSEGNGIDKVFIEALTDIHSYIAGFEKGQEADWGIKVVNFWIGHDEDDPEEKRVLQ</sequence>
<proteinExistence type="predicted"/>
<dbReference type="Proteomes" id="UP000295673">
    <property type="component" value="Unassembled WGS sequence"/>
</dbReference>
<evidence type="ECO:0000313" key="1">
    <source>
        <dbReference type="EMBL" id="TCL09547.1"/>
    </source>
</evidence>
<dbReference type="EMBL" id="SMGR01000001">
    <property type="protein sequence ID" value="TCL09547.1"/>
    <property type="molecule type" value="Genomic_DNA"/>
</dbReference>
<organism evidence="1 2">
    <name type="scientific">Shimia isoporae</name>
    <dbReference type="NCBI Taxonomy" id="647720"/>
    <lineage>
        <taxon>Bacteria</taxon>
        <taxon>Pseudomonadati</taxon>
        <taxon>Pseudomonadota</taxon>
        <taxon>Alphaproteobacteria</taxon>
        <taxon>Rhodobacterales</taxon>
        <taxon>Roseobacteraceae</taxon>
    </lineage>
</organism>
<evidence type="ECO:0000313" key="2">
    <source>
        <dbReference type="Proteomes" id="UP000295673"/>
    </source>
</evidence>
<reference evidence="1 2" key="1">
    <citation type="submission" date="2019-03" db="EMBL/GenBank/DDBJ databases">
        <title>Genomic Encyclopedia of Archaeal and Bacterial Type Strains, Phase II (KMG-II): from individual species to whole genera.</title>
        <authorList>
            <person name="Goeker M."/>
        </authorList>
    </citation>
    <scope>NUCLEOTIDE SEQUENCE [LARGE SCALE GENOMIC DNA]</scope>
    <source>
        <strain evidence="1 2">DSM 26433</strain>
    </source>
</reference>
<comment type="caution">
    <text evidence="1">The sequence shown here is derived from an EMBL/GenBank/DDBJ whole genome shotgun (WGS) entry which is preliminary data.</text>
</comment>